<dbReference type="Proteomes" id="UP000225433">
    <property type="component" value="Unassembled WGS sequence"/>
</dbReference>
<dbReference type="PANTHER" id="PTHR30629">
    <property type="entry name" value="PROPHAGE INTEGRASE"/>
    <property type="match status" value="1"/>
</dbReference>
<organism evidence="6">
    <name type="scientific">Xenorhabdus hominickii</name>
    <dbReference type="NCBI Taxonomy" id="351679"/>
    <lineage>
        <taxon>Bacteria</taxon>
        <taxon>Pseudomonadati</taxon>
        <taxon>Pseudomonadota</taxon>
        <taxon>Gammaproteobacteria</taxon>
        <taxon>Enterobacterales</taxon>
        <taxon>Morganellaceae</taxon>
        <taxon>Xenorhabdus</taxon>
    </lineage>
</organism>
<dbReference type="EMBL" id="KX517798">
    <property type="protein sequence ID" value="ARD69647.1"/>
    <property type="molecule type" value="Genomic_DNA"/>
</dbReference>
<reference evidence="7 8" key="2">
    <citation type="journal article" date="2017" name="Nat. Microbiol.">
        <title>Natural product diversity associated with the nematode symbionts Photorhabdus and Xenorhabdus.</title>
        <authorList>
            <person name="Tobias N.J."/>
            <person name="Wolff H."/>
            <person name="Djahanschiri B."/>
            <person name="Grundmann F."/>
            <person name="Kronenwerth M."/>
            <person name="Shi Y.M."/>
            <person name="Simonyi S."/>
            <person name="Grun P."/>
            <person name="Shapiro-Ilan D."/>
            <person name="Pidot S.J."/>
            <person name="Stinear T.P."/>
            <person name="Ebersberger I."/>
            <person name="Bode H.B."/>
        </authorList>
    </citation>
    <scope>NUCLEOTIDE SEQUENCE [LARGE SCALE GENOMIC DNA]</scope>
    <source>
        <strain evidence="7 8">DSM 17903</strain>
    </source>
</reference>
<evidence type="ECO:0000259" key="5">
    <source>
        <dbReference type="PROSITE" id="PS51898"/>
    </source>
</evidence>
<dbReference type="GO" id="GO:0006310">
    <property type="term" value="P:DNA recombination"/>
    <property type="evidence" value="ECO:0007669"/>
    <property type="project" value="UniProtKB-KW"/>
</dbReference>
<dbReference type="Pfam" id="PF00589">
    <property type="entry name" value="Phage_integrase"/>
    <property type="match status" value="1"/>
</dbReference>
<dbReference type="SUPFAM" id="SSF56349">
    <property type="entry name" value="DNA breaking-rejoining enzymes"/>
    <property type="match status" value="1"/>
</dbReference>
<dbReference type="EMBL" id="NJAI01000009">
    <property type="protein sequence ID" value="PHM52361.1"/>
    <property type="molecule type" value="Genomic_DNA"/>
</dbReference>
<dbReference type="GO" id="GO:0003677">
    <property type="term" value="F:DNA binding"/>
    <property type="evidence" value="ECO:0007669"/>
    <property type="project" value="UniProtKB-KW"/>
</dbReference>
<evidence type="ECO:0000313" key="8">
    <source>
        <dbReference type="Proteomes" id="UP000225433"/>
    </source>
</evidence>
<dbReference type="InterPro" id="IPR002104">
    <property type="entry name" value="Integrase_catalytic"/>
</dbReference>
<proteinExistence type="inferred from homology"/>
<dbReference type="InterPro" id="IPR013762">
    <property type="entry name" value="Integrase-like_cat_sf"/>
</dbReference>
<evidence type="ECO:0000256" key="1">
    <source>
        <dbReference type="ARBA" id="ARBA00008857"/>
    </source>
</evidence>
<feature type="domain" description="Tyr recombinase" evidence="5">
    <location>
        <begin position="148"/>
        <end position="330"/>
    </location>
</feature>
<dbReference type="InterPro" id="IPR011010">
    <property type="entry name" value="DNA_brk_join_enz"/>
</dbReference>
<dbReference type="PROSITE" id="PS51898">
    <property type="entry name" value="TYR_RECOMBINASE"/>
    <property type="match status" value="1"/>
</dbReference>
<dbReference type="Gene3D" id="1.10.150.130">
    <property type="match status" value="1"/>
</dbReference>
<evidence type="ECO:0000256" key="2">
    <source>
        <dbReference type="ARBA" id="ARBA00022908"/>
    </source>
</evidence>
<name>A0A1V0M457_XENHO</name>
<keyword evidence="6" id="KW-0614">Plasmid</keyword>
<sequence>MNNKISTDPYRKHEHVGINTINYLNDIGNQLLTELEYKDNNDYLIKDIIKIWIKVSLSLTRRRPEIAVSSLLAHLIPIIGEINIKKCSKTQLNRVFNYLLAEGKINEAKRVFALTKQFFSWCEHQGYIEHNPLASMTRKDVGGKAPEPRSRILSDAEIWCFWHGLDMWDFSEQIRWGLRLCLLSARRPDEVFRARKNEFNLKCNMWRQGSRNKSRRDHTMPISPLMRICIDNLFSASSDSEWLCPSRISLNNPVSKGAPAQAVRRMIRSYDEFGLDEFMPRDLRRTARTKLAALGVQNDVSRKIMNHALEGIDRVYDRHDYFDQMCDALKAYSYEIERIISTESYRELKHDFQIGGLSIPPTSKIYCC</sequence>
<keyword evidence="2" id="KW-0229">DNA integration</keyword>
<evidence type="ECO:0000313" key="6">
    <source>
        <dbReference type="EMBL" id="ARD69647.1"/>
    </source>
</evidence>
<dbReference type="GO" id="GO:0015074">
    <property type="term" value="P:DNA integration"/>
    <property type="evidence" value="ECO:0007669"/>
    <property type="project" value="UniProtKB-KW"/>
</dbReference>
<dbReference type="RefSeq" id="WP_099139873.1">
    <property type="nucleotide sequence ID" value="NZ_CAWNQJ010000123.1"/>
</dbReference>
<evidence type="ECO:0000256" key="3">
    <source>
        <dbReference type="ARBA" id="ARBA00023125"/>
    </source>
</evidence>
<reference evidence="6" key="1">
    <citation type="journal article" date="2017" name="J. Invertebr. Pathol.">
        <title>Identification and bacterial characteristics of Xenorhabdus hominickii ANU101 from an entomopathogenic nematode, Steinernema monticolum.</title>
        <authorList>
            <person name="Park Y."/>
            <person name="Kang S."/>
            <person name="Sadekuzzaman M."/>
            <person name="Kim H."/>
            <person name="Jung J.K."/>
            <person name="Kim Y."/>
        </authorList>
    </citation>
    <scope>NUCLEOTIDE SEQUENCE</scope>
    <source>
        <strain evidence="6">ANU101</strain>
        <plasmid evidence="6">unnamed1</plasmid>
    </source>
</reference>
<keyword evidence="3" id="KW-0238">DNA-binding</keyword>
<dbReference type="AlphaFoldDB" id="A0A1V0M457"/>
<evidence type="ECO:0000256" key="4">
    <source>
        <dbReference type="ARBA" id="ARBA00023172"/>
    </source>
</evidence>
<comment type="similarity">
    <text evidence="1">Belongs to the 'phage' integrase family.</text>
</comment>
<dbReference type="InterPro" id="IPR050808">
    <property type="entry name" value="Phage_Integrase"/>
</dbReference>
<accession>A0A1V0M457</accession>
<geneLocation type="plasmid" evidence="6">
    <name>unnamed1</name>
</geneLocation>
<dbReference type="InterPro" id="IPR010998">
    <property type="entry name" value="Integrase_recombinase_N"/>
</dbReference>
<protein>
    <submittedName>
        <fullName evidence="6 7">Integrase</fullName>
    </submittedName>
</protein>
<gene>
    <name evidence="7" type="ORF">Xhom_04438</name>
</gene>
<dbReference type="CDD" id="cd00801">
    <property type="entry name" value="INT_P4_C"/>
    <property type="match status" value="1"/>
</dbReference>
<evidence type="ECO:0000313" key="7">
    <source>
        <dbReference type="EMBL" id="PHM52361.1"/>
    </source>
</evidence>
<keyword evidence="4" id="KW-0233">DNA recombination</keyword>
<dbReference type="Gene3D" id="1.10.443.10">
    <property type="entry name" value="Intergrase catalytic core"/>
    <property type="match status" value="1"/>
</dbReference>
<dbReference type="PANTHER" id="PTHR30629:SF2">
    <property type="entry name" value="PROPHAGE INTEGRASE INTS-RELATED"/>
    <property type="match status" value="1"/>
</dbReference>